<reference evidence="1" key="3">
    <citation type="journal article" date="2017" name="Nature">
        <title>Genome sequence of the progenitor of the wheat D genome Aegilops tauschii.</title>
        <authorList>
            <person name="Luo M.C."/>
            <person name="Gu Y.Q."/>
            <person name="Puiu D."/>
            <person name="Wang H."/>
            <person name="Twardziok S.O."/>
            <person name="Deal K.R."/>
            <person name="Huo N."/>
            <person name="Zhu T."/>
            <person name="Wang L."/>
            <person name="Wang Y."/>
            <person name="McGuire P.E."/>
            <person name="Liu S."/>
            <person name="Long H."/>
            <person name="Ramasamy R.K."/>
            <person name="Rodriguez J.C."/>
            <person name="Van S.L."/>
            <person name="Yuan L."/>
            <person name="Wang Z."/>
            <person name="Xia Z."/>
            <person name="Xiao L."/>
            <person name="Anderson O.D."/>
            <person name="Ouyang S."/>
            <person name="Liang Y."/>
            <person name="Zimin A.V."/>
            <person name="Pertea G."/>
            <person name="Qi P."/>
            <person name="Bennetzen J.L."/>
            <person name="Dai X."/>
            <person name="Dawson M.W."/>
            <person name="Muller H.G."/>
            <person name="Kugler K."/>
            <person name="Rivarola-Duarte L."/>
            <person name="Spannagl M."/>
            <person name="Mayer K.F.X."/>
            <person name="Lu F.H."/>
            <person name="Bevan M.W."/>
            <person name="Leroy P."/>
            <person name="Li P."/>
            <person name="You F.M."/>
            <person name="Sun Q."/>
            <person name="Liu Z."/>
            <person name="Lyons E."/>
            <person name="Wicker T."/>
            <person name="Salzberg S.L."/>
            <person name="Devos K.M."/>
            <person name="Dvorak J."/>
        </authorList>
    </citation>
    <scope>NUCLEOTIDE SEQUENCE [LARGE SCALE GENOMIC DNA]</scope>
    <source>
        <strain evidence="1">cv. AL8/78</strain>
    </source>
</reference>
<reference evidence="2" key="2">
    <citation type="journal article" date="2017" name="Nat. Plants">
        <title>The Aegilops tauschii genome reveals multiple impacts of transposons.</title>
        <authorList>
            <person name="Zhao G."/>
            <person name="Zou C."/>
            <person name="Li K."/>
            <person name="Wang K."/>
            <person name="Li T."/>
            <person name="Gao L."/>
            <person name="Zhang X."/>
            <person name="Wang H."/>
            <person name="Yang Z."/>
            <person name="Liu X."/>
            <person name="Jiang W."/>
            <person name="Mao L."/>
            <person name="Kong X."/>
            <person name="Jiao Y."/>
            <person name="Jia J."/>
        </authorList>
    </citation>
    <scope>NUCLEOTIDE SEQUENCE [LARGE SCALE GENOMIC DNA]</scope>
    <source>
        <strain evidence="2">cv. AL8/78</strain>
    </source>
</reference>
<proteinExistence type="predicted"/>
<dbReference type="EnsemblPlants" id="AET4Gv20355900.15">
    <property type="protein sequence ID" value="AET4Gv20355900.15"/>
    <property type="gene ID" value="AET4Gv20355900"/>
</dbReference>
<name>A0A453HYD1_AEGTS</name>
<dbReference type="AlphaFoldDB" id="A0A453HYD1"/>
<accession>A0A453HYD1</accession>
<organism evidence="1 2">
    <name type="scientific">Aegilops tauschii subsp. strangulata</name>
    <name type="common">Goatgrass</name>
    <dbReference type="NCBI Taxonomy" id="200361"/>
    <lineage>
        <taxon>Eukaryota</taxon>
        <taxon>Viridiplantae</taxon>
        <taxon>Streptophyta</taxon>
        <taxon>Embryophyta</taxon>
        <taxon>Tracheophyta</taxon>
        <taxon>Spermatophyta</taxon>
        <taxon>Magnoliopsida</taxon>
        <taxon>Liliopsida</taxon>
        <taxon>Poales</taxon>
        <taxon>Poaceae</taxon>
        <taxon>BOP clade</taxon>
        <taxon>Pooideae</taxon>
        <taxon>Triticodae</taxon>
        <taxon>Triticeae</taxon>
        <taxon>Triticinae</taxon>
        <taxon>Aegilops</taxon>
    </lineage>
</organism>
<keyword evidence="2" id="KW-1185">Reference proteome</keyword>
<evidence type="ECO:0000313" key="2">
    <source>
        <dbReference type="Proteomes" id="UP000015105"/>
    </source>
</evidence>
<reference evidence="1" key="4">
    <citation type="submission" date="2019-03" db="UniProtKB">
        <authorList>
            <consortium name="EnsemblPlants"/>
        </authorList>
    </citation>
    <scope>IDENTIFICATION</scope>
</reference>
<evidence type="ECO:0000313" key="1">
    <source>
        <dbReference type="EnsemblPlants" id="AET4Gv20355900.15"/>
    </source>
</evidence>
<reference evidence="1" key="5">
    <citation type="journal article" date="2021" name="G3 (Bethesda)">
        <title>Aegilops tauschii genome assembly Aet v5.0 features greater sequence contiguity and improved annotation.</title>
        <authorList>
            <person name="Wang L."/>
            <person name="Zhu T."/>
            <person name="Rodriguez J.C."/>
            <person name="Deal K.R."/>
            <person name="Dubcovsky J."/>
            <person name="McGuire P.E."/>
            <person name="Lux T."/>
            <person name="Spannagl M."/>
            <person name="Mayer K.F.X."/>
            <person name="Baldrich P."/>
            <person name="Meyers B.C."/>
            <person name="Huo N."/>
            <person name="Gu Y.Q."/>
            <person name="Zhou H."/>
            <person name="Devos K.M."/>
            <person name="Bennetzen J.L."/>
            <person name="Unver T."/>
            <person name="Budak H."/>
            <person name="Gulick P.J."/>
            <person name="Galiba G."/>
            <person name="Kalapos B."/>
            <person name="Nelson D.R."/>
            <person name="Li P."/>
            <person name="You F.M."/>
            <person name="Luo M.C."/>
            <person name="Dvorak J."/>
        </authorList>
    </citation>
    <scope>NUCLEOTIDE SEQUENCE [LARGE SCALE GENOMIC DNA]</scope>
    <source>
        <strain evidence="1">cv. AL8/78</strain>
    </source>
</reference>
<dbReference type="Gramene" id="AET4Gv20355900.15">
    <property type="protein sequence ID" value="AET4Gv20355900.15"/>
    <property type="gene ID" value="AET4Gv20355900"/>
</dbReference>
<dbReference type="Proteomes" id="UP000015105">
    <property type="component" value="Chromosome 4D"/>
</dbReference>
<reference evidence="2" key="1">
    <citation type="journal article" date="2014" name="Science">
        <title>Ancient hybridizations among the ancestral genomes of bread wheat.</title>
        <authorList>
            <consortium name="International Wheat Genome Sequencing Consortium,"/>
            <person name="Marcussen T."/>
            <person name="Sandve S.R."/>
            <person name="Heier L."/>
            <person name="Spannagl M."/>
            <person name="Pfeifer M."/>
            <person name="Jakobsen K.S."/>
            <person name="Wulff B.B."/>
            <person name="Steuernagel B."/>
            <person name="Mayer K.F."/>
            <person name="Olsen O.A."/>
        </authorList>
    </citation>
    <scope>NUCLEOTIDE SEQUENCE [LARGE SCALE GENOMIC DNA]</scope>
    <source>
        <strain evidence="2">cv. AL8/78</strain>
    </source>
</reference>
<protein>
    <submittedName>
        <fullName evidence="1">Uncharacterized protein</fullName>
    </submittedName>
</protein>
<sequence length="81" mass="8885">MLYVLFYGLTRSLWQSQQEGRDPPNKVAWMKTSFLCTLVSCVSCRGIFVQKTVSVSSYLGSIQVIDFGCLGFTVGGAACFS</sequence>